<accession>X0YFX6</accession>
<name>X0YFX6_9ZZZZ</name>
<comment type="caution">
    <text evidence="1">The sequence shown here is derived from an EMBL/GenBank/DDBJ whole genome shotgun (WGS) entry which is preliminary data.</text>
</comment>
<evidence type="ECO:0000313" key="1">
    <source>
        <dbReference type="EMBL" id="GAG35736.1"/>
    </source>
</evidence>
<dbReference type="AlphaFoldDB" id="X0YFX6"/>
<feature type="non-terminal residue" evidence="1">
    <location>
        <position position="1"/>
    </location>
</feature>
<reference evidence="1" key="1">
    <citation type="journal article" date="2014" name="Front. Microbiol.">
        <title>High frequency of phylogenetically diverse reductive dehalogenase-homologous genes in deep subseafloor sedimentary metagenomes.</title>
        <authorList>
            <person name="Kawai M."/>
            <person name="Futagami T."/>
            <person name="Toyoda A."/>
            <person name="Takaki Y."/>
            <person name="Nishi S."/>
            <person name="Hori S."/>
            <person name="Arai W."/>
            <person name="Tsubouchi T."/>
            <person name="Morono Y."/>
            <person name="Uchiyama I."/>
            <person name="Ito T."/>
            <person name="Fujiyama A."/>
            <person name="Inagaki F."/>
            <person name="Takami H."/>
        </authorList>
    </citation>
    <scope>NUCLEOTIDE SEQUENCE</scope>
    <source>
        <strain evidence="1">Expedition CK06-06</strain>
    </source>
</reference>
<sequence>QYIYYENGSLLSPYNQYETGEDIAAGNYLMVQSSCEINQVHSLRLGGIVNLQDSSYTLMPQYTCAINEVTDLSLRGGLFFGEAGTELGMLRSIDFIDLGIKISF</sequence>
<proteinExistence type="predicted"/>
<protein>
    <submittedName>
        <fullName evidence="1">Uncharacterized protein</fullName>
    </submittedName>
</protein>
<dbReference type="EMBL" id="BARS01045709">
    <property type="protein sequence ID" value="GAG35736.1"/>
    <property type="molecule type" value="Genomic_DNA"/>
</dbReference>
<gene>
    <name evidence="1" type="ORF">S01H1_68902</name>
</gene>
<organism evidence="1">
    <name type="scientific">marine sediment metagenome</name>
    <dbReference type="NCBI Taxonomy" id="412755"/>
    <lineage>
        <taxon>unclassified sequences</taxon>
        <taxon>metagenomes</taxon>
        <taxon>ecological metagenomes</taxon>
    </lineage>
</organism>